<accession>A0A251UCN7</accession>
<reference evidence="3" key="2">
    <citation type="submission" date="2017-02" db="EMBL/GenBank/DDBJ databases">
        <title>Sunflower complete genome.</title>
        <authorList>
            <person name="Langlade N."/>
            <person name="Munos S."/>
        </authorList>
    </citation>
    <scope>NUCLEOTIDE SEQUENCE [LARGE SCALE GENOMIC DNA]</scope>
    <source>
        <tissue evidence="3">Leaves</tissue>
    </source>
</reference>
<proteinExistence type="predicted"/>
<keyword evidence="1" id="KW-1133">Transmembrane helix</keyword>
<dbReference type="AlphaFoldDB" id="A0A251UCN7"/>
<sequence length="60" mass="7460">MVYGKLRPLYVDGYVLLDRSFLLTIFVFLIFFHLLFRFQFDENPILSELLFRFQFDRYII</sequence>
<protein>
    <submittedName>
        <fullName evidence="3">Uncharacterized protein</fullName>
    </submittedName>
</protein>
<organism evidence="3 4">
    <name type="scientific">Helianthus annuus</name>
    <name type="common">Common sunflower</name>
    <dbReference type="NCBI Taxonomy" id="4232"/>
    <lineage>
        <taxon>Eukaryota</taxon>
        <taxon>Viridiplantae</taxon>
        <taxon>Streptophyta</taxon>
        <taxon>Embryophyta</taxon>
        <taxon>Tracheophyta</taxon>
        <taxon>Spermatophyta</taxon>
        <taxon>Magnoliopsida</taxon>
        <taxon>eudicotyledons</taxon>
        <taxon>Gunneridae</taxon>
        <taxon>Pentapetalae</taxon>
        <taxon>asterids</taxon>
        <taxon>campanulids</taxon>
        <taxon>Asterales</taxon>
        <taxon>Asteraceae</taxon>
        <taxon>Asteroideae</taxon>
        <taxon>Heliantheae alliance</taxon>
        <taxon>Heliantheae</taxon>
        <taxon>Helianthus</taxon>
    </lineage>
</organism>
<reference evidence="2" key="3">
    <citation type="submission" date="2020-06" db="EMBL/GenBank/DDBJ databases">
        <title>Helianthus annuus Genome sequencing and assembly Release 2.</title>
        <authorList>
            <person name="Gouzy J."/>
            <person name="Langlade N."/>
            <person name="Munos S."/>
        </authorList>
    </citation>
    <scope>NUCLEOTIDE SEQUENCE</scope>
    <source>
        <tissue evidence="2">Leaves</tissue>
    </source>
</reference>
<keyword evidence="1" id="KW-0472">Membrane</keyword>
<keyword evidence="4" id="KW-1185">Reference proteome</keyword>
<dbReference type="Proteomes" id="UP000215914">
    <property type="component" value="Chromosome 7"/>
</dbReference>
<keyword evidence="1" id="KW-0812">Transmembrane</keyword>
<name>A0A251UCN7_HELAN</name>
<dbReference type="EMBL" id="CM007896">
    <property type="protein sequence ID" value="OTG21120.1"/>
    <property type="molecule type" value="Genomic_DNA"/>
</dbReference>
<evidence type="ECO:0000313" key="3">
    <source>
        <dbReference type="EMBL" id="OTG21120.1"/>
    </source>
</evidence>
<evidence type="ECO:0000256" key="1">
    <source>
        <dbReference type="SAM" id="Phobius"/>
    </source>
</evidence>
<evidence type="ECO:0000313" key="2">
    <source>
        <dbReference type="EMBL" id="KAF5793114.1"/>
    </source>
</evidence>
<gene>
    <name evidence="3" type="ORF">HannXRQ_Chr07g0200661</name>
    <name evidence="2" type="ORF">HanXRQr2_Chr09g0413811</name>
</gene>
<evidence type="ECO:0000313" key="4">
    <source>
        <dbReference type="Proteomes" id="UP000215914"/>
    </source>
</evidence>
<dbReference type="EMBL" id="MNCJ02000324">
    <property type="protein sequence ID" value="KAF5793114.1"/>
    <property type="molecule type" value="Genomic_DNA"/>
</dbReference>
<dbReference type="Gramene" id="mRNA:HanXRQr2_Chr09g0413811">
    <property type="protein sequence ID" value="CDS:HanXRQr2_Chr09g0413811.1"/>
    <property type="gene ID" value="HanXRQr2_Chr09g0413811"/>
</dbReference>
<reference evidence="2 4" key="1">
    <citation type="journal article" date="2017" name="Nature">
        <title>The sunflower genome provides insights into oil metabolism, flowering and Asterid evolution.</title>
        <authorList>
            <person name="Badouin H."/>
            <person name="Gouzy J."/>
            <person name="Grassa C.J."/>
            <person name="Murat F."/>
            <person name="Staton S.E."/>
            <person name="Cottret L."/>
            <person name="Lelandais-Briere C."/>
            <person name="Owens G.L."/>
            <person name="Carrere S."/>
            <person name="Mayjonade B."/>
            <person name="Legrand L."/>
            <person name="Gill N."/>
            <person name="Kane N.C."/>
            <person name="Bowers J.E."/>
            <person name="Hubner S."/>
            <person name="Bellec A."/>
            <person name="Berard A."/>
            <person name="Berges H."/>
            <person name="Blanchet N."/>
            <person name="Boniface M.C."/>
            <person name="Brunel D."/>
            <person name="Catrice O."/>
            <person name="Chaidir N."/>
            <person name="Claudel C."/>
            <person name="Donnadieu C."/>
            <person name="Faraut T."/>
            <person name="Fievet G."/>
            <person name="Helmstetter N."/>
            <person name="King M."/>
            <person name="Knapp S.J."/>
            <person name="Lai Z."/>
            <person name="Le Paslier M.C."/>
            <person name="Lippi Y."/>
            <person name="Lorenzon L."/>
            <person name="Mandel J.R."/>
            <person name="Marage G."/>
            <person name="Marchand G."/>
            <person name="Marquand E."/>
            <person name="Bret-Mestries E."/>
            <person name="Morien E."/>
            <person name="Nambeesan S."/>
            <person name="Nguyen T."/>
            <person name="Pegot-Espagnet P."/>
            <person name="Pouilly N."/>
            <person name="Raftis F."/>
            <person name="Sallet E."/>
            <person name="Schiex T."/>
            <person name="Thomas J."/>
            <person name="Vandecasteele C."/>
            <person name="Vares D."/>
            <person name="Vear F."/>
            <person name="Vautrin S."/>
            <person name="Crespi M."/>
            <person name="Mangin B."/>
            <person name="Burke J.M."/>
            <person name="Salse J."/>
            <person name="Munos S."/>
            <person name="Vincourt P."/>
            <person name="Rieseberg L.H."/>
            <person name="Langlade N.B."/>
        </authorList>
    </citation>
    <scope>NUCLEOTIDE SEQUENCE [LARGE SCALE GENOMIC DNA]</scope>
    <source>
        <strain evidence="4">cv. SF193</strain>
        <tissue evidence="2">Leaves</tissue>
    </source>
</reference>
<dbReference type="InParanoid" id="A0A251UCN7"/>
<feature type="transmembrane region" description="Helical" evidence="1">
    <location>
        <begin position="20"/>
        <end position="38"/>
    </location>
</feature>